<gene>
    <name evidence="1" type="primary">lapA</name>
    <name evidence="2" type="ORF">BA171_04110</name>
</gene>
<comment type="subcellular location">
    <subcellularLocation>
        <location evidence="1">Cell inner membrane</location>
        <topology evidence="1">Single-pass membrane protein</topology>
    </subcellularLocation>
</comment>
<protein>
    <recommendedName>
        <fullName evidence="1">Lipopolysaccharide assembly protein A</fullName>
    </recommendedName>
</protein>
<comment type="caution">
    <text evidence="1">Lacks conserved residue(s) required for the propagation of feature annotation.</text>
</comment>
<dbReference type="Proteomes" id="UP000216438">
    <property type="component" value="Chromosome"/>
</dbReference>
<evidence type="ECO:0000313" key="3">
    <source>
        <dbReference type="Proteomes" id="UP000216438"/>
    </source>
</evidence>
<comment type="similarity">
    <text evidence="1">Belongs to the LapA family.</text>
</comment>
<dbReference type="RefSeq" id="WP_046493707.1">
    <property type="nucleotide sequence ID" value="NZ_CP016303.1"/>
</dbReference>
<evidence type="ECO:0000256" key="1">
    <source>
        <dbReference type="HAMAP-Rule" id="MF_01948"/>
    </source>
</evidence>
<keyword evidence="1" id="KW-0997">Cell inner membrane</keyword>
<proteinExistence type="inferred from homology"/>
<accession>A0A249DY49</accession>
<dbReference type="GO" id="GO:0005886">
    <property type="term" value="C:plasma membrane"/>
    <property type="evidence" value="ECO:0007669"/>
    <property type="project" value="UniProtKB-SubCell"/>
</dbReference>
<reference evidence="2 3" key="2">
    <citation type="submission" date="2017-09" db="EMBL/GenBank/DDBJ databases">
        <title>The genome of whitefly Bemisia tabaci, a global crop pest, provides novel insights into virus transmission, host adaptation and insecticide resistance.</title>
        <authorList>
            <person name="Kaur N."/>
            <person name="Kliot A."/>
            <person name="Pinheiro P.V."/>
            <person name="Luan J."/>
            <person name="Zheng Y."/>
            <person name="Liu W."/>
            <person name="Sun H."/>
            <person name="Yang X."/>
            <person name="Xu Y."/>
            <person name="Luo Y."/>
            <person name="Kruse A."/>
            <person name="Fisher T.W."/>
            <person name="Nelson D.R."/>
            <person name="Elimelech M."/>
            <person name="MacCoss M."/>
            <person name="Johnson R."/>
            <person name="Cohen E."/>
            <person name="Hunter W.B."/>
            <person name="Brown J.K."/>
            <person name="Jander G."/>
            <person name="Cilia M."/>
            <person name="Douglas A.E."/>
            <person name="Ghanim M."/>
            <person name="Simmons A.M."/>
            <person name="Wintermantel W.M."/>
            <person name="Ling K.-S."/>
            <person name="Fei Z."/>
        </authorList>
    </citation>
    <scope>NUCLEOTIDE SEQUENCE [LARGE SCALE GENOMIC DNA]</scope>
    <source>
        <strain evidence="2 3">MEAM1</strain>
    </source>
</reference>
<keyword evidence="1" id="KW-0812">Transmembrane</keyword>
<organism evidence="2 3">
    <name type="scientific">Candidatus Hamiltonella defensa</name>
    <name type="common">Bemisia tabaci</name>
    <dbReference type="NCBI Taxonomy" id="672795"/>
    <lineage>
        <taxon>Bacteria</taxon>
        <taxon>Pseudomonadati</taxon>
        <taxon>Pseudomonadota</taxon>
        <taxon>Gammaproteobacteria</taxon>
        <taxon>Enterobacterales</taxon>
        <taxon>Enterobacteriaceae</taxon>
        <taxon>aphid secondary symbionts</taxon>
        <taxon>Candidatus Williamhamiltonella</taxon>
    </lineage>
</organism>
<name>A0A249DY49_9ENTR</name>
<keyword evidence="1" id="KW-0472">Membrane</keyword>
<dbReference type="EMBL" id="CP016303">
    <property type="protein sequence ID" value="ASX26279.1"/>
    <property type="molecule type" value="Genomic_DNA"/>
</dbReference>
<evidence type="ECO:0000313" key="2">
    <source>
        <dbReference type="EMBL" id="ASX26279.1"/>
    </source>
</evidence>
<keyword evidence="1" id="KW-1133">Transmembrane helix</keyword>
<dbReference type="Pfam" id="PF06305">
    <property type="entry name" value="LapA_dom"/>
    <property type="match status" value="1"/>
</dbReference>
<dbReference type="OrthoDB" id="7064015at2"/>
<sequence>MKFVLIFLLVCILSVILIIFGANNKEEVVFNYLLAQNSYRLSTLLVNIFLTGLFLGRIITGIFYLKARIALMKAKRKIKQLTLNQDQRVKNDANLKIIDDKKRFF</sequence>
<dbReference type="InterPro" id="IPR010445">
    <property type="entry name" value="LapA_dom"/>
</dbReference>
<dbReference type="AlphaFoldDB" id="A0A249DY49"/>
<keyword evidence="1" id="KW-1003">Cell membrane</keyword>
<dbReference type="GO" id="GO:0008653">
    <property type="term" value="P:lipopolysaccharide metabolic process"/>
    <property type="evidence" value="ECO:0007669"/>
    <property type="project" value="InterPro"/>
</dbReference>
<comment type="function">
    <text evidence="1">Involved in the assembly of lipopolysaccharide (LPS).</text>
</comment>
<feature type="transmembrane region" description="Helical" evidence="1">
    <location>
        <begin position="45"/>
        <end position="67"/>
    </location>
</feature>
<dbReference type="InterPro" id="IPR032906">
    <property type="entry name" value="LapA"/>
</dbReference>
<reference evidence="3" key="1">
    <citation type="submission" date="2016-06" db="EMBL/GenBank/DDBJ databases">
        <authorList>
            <person name="Chen W."/>
            <person name="Hasegawa D.K."/>
        </authorList>
    </citation>
    <scope>NUCLEOTIDE SEQUENCE [LARGE SCALE GENOMIC DNA]</scope>
    <source>
        <strain evidence="3">MEAM1</strain>
    </source>
</reference>
<dbReference type="HAMAP" id="MF_01948">
    <property type="entry name" value="LPS_assembly_LapA"/>
    <property type="match status" value="1"/>
</dbReference>